<organism evidence="1 2">
    <name type="scientific">Chelatococcus daeguensis</name>
    <dbReference type="NCBI Taxonomy" id="444444"/>
    <lineage>
        <taxon>Bacteria</taxon>
        <taxon>Pseudomonadati</taxon>
        <taxon>Pseudomonadota</taxon>
        <taxon>Alphaproteobacteria</taxon>
        <taxon>Hyphomicrobiales</taxon>
        <taxon>Chelatococcaceae</taxon>
        <taxon>Chelatococcus</taxon>
    </lineage>
</organism>
<keyword evidence="2" id="KW-1185">Reference proteome</keyword>
<dbReference type="EMBL" id="CP018095">
    <property type="protein sequence ID" value="APF36743.1"/>
    <property type="molecule type" value="Genomic_DNA"/>
</dbReference>
<dbReference type="Proteomes" id="UP000182703">
    <property type="component" value="Chromosome"/>
</dbReference>
<dbReference type="AlphaFoldDB" id="A0AAC9NY47"/>
<evidence type="ECO:0000313" key="1">
    <source>
        <dbReference type="EMBL" id="APF36743.1"/>
    </source>
</evidence>
<sequence>MQLPPRSFHSLTEIAIRWSVTPFDVIGWSTDGLLALSIALPPVKTGPSETLSGLADVEAAHLLPLFRRDGAPSPTIVIRRVKAGDDFRWIVDPAEGVAITAADVLVRRGEVERFERQYGFFNGLHAPESDAAAAARRRGGPGVPPRHDWDAFYAALARRIHEHGVPATQAELVREMVAWFEARDAEHAPDESTIRKKITPVWRELSRL</sequence>
<reference evidence="1 2" key="1">
    <citation type="submission" date="2016-11" db="EMBL/GenBank/DDBJ databases">
        <title>Complete genome sequence of the aerobically denitrifying bacterium Chelatococcus daeguensis TAD1.</title>
        <authorList>
            <person name="Yang Y."/>
            <person name="Huang S."/>
            <person name="Lin E."/>
        </authorList>
    </citation>
    <scope>NUCLEOTIDE SEQUENCE [LARGE SCALE GENOMIC DNA]</scope>
    <source>
        <strain evidence="1 2">TAD1</strain>
    </source>
</reference>
<dbReference type="RefSeq" id="WP_071923423.1">
    <property type="nucleotide sequence ID" value="NZ_CP018095.1"/>
</dbReference>
<gene>
    <name evidence="1" type="ORF">BOQ54_04905</name>
</gene>
<proteinExistence type="predicted"/>
<dbReference type="KEGG" id="cdq:BOQ54_04905"/>
<name>A0AAC9NY47_9HYPH</name>
<accession>A0AAC9NY47</accession>
<protein>
    <submittedName>
        <fullName evidence="1">Uncharacterized protein</fullName>
    </submittedName>
</protein>
<evidence type="ECO:0000313" key="2">
    <source>
        <dbReference type="Proteomes" id="UP000182703"/>
    </source>
</evidence>